<feature type="compositionally biased region" description="Basic and acidic residues" evidence="5">
    <location>
        <begin position="267"/>
        <end position="282"/>
    </location>
</feature>
<feature type="transmembrane region" description="Helical" evidence="6">
    <location>
        <begin position="108"/>
        <end position="130"/>
    </location>
</feature>
<dbReference type="GO" id="GO:0016020">
    <property type="term" value="C:membrane"/>
    <property type="evidence" value="ECO:0007669"/>
    <property type="project" value="UniProtKB-SubCell"/>
</dbReference>
<comment type="subcellular location">
    <subcellularLocation>
        <location evidence="1">Membrane</location>
    </subcellularLocation>
</comment>
<feature type="region of interest" description="Disordered" evidence="5">
    <location>
        <begin position="263"/>
        <end position="282"/>
    </location>
</feature>
<dbReference type="KEGG" id="lmat:92511491"/>
<dbReference type="EMBL" id="JAFEUZ010000031">
    <property type="protein sequence ID" value="KAG5471284.1"/>
    <property type="molecule type" value="Genomic_DNA"/>
</dbReference>
<gene>
    <name evidence="8" type="ORF">LSCM1_01358</name>
</gene>
<dbReference type="InterPro" id="IPR006694">
    <property type="entry name" value="Fatty_acid_hydroxylase"/>
</dbReference>
<evidence type="ECO:0000256" key="3">
    <source>
        <dbReference type="ARBA" id="ARBA00022989"/>
    </source>
</evidence>
<dbReference type="AlphaFoldDB" id="A0A836GD62"/>
<evidence type="ECO:0000256" key="6">
    <source>
        <dbReference type="SAM" id="Phobius"/>
    </source>
</evidence>
<dbReference type="PANTHER" id="PTHR11863">
    <property type="entry name" value="STEROL DESATURASE"/>
    <property type="match status" value="1"/>
</dbReference>
<evidence type="ECO:0000313" key="8">
    <source>
        <dbReference type="EMBL" id="KAG5471284.1"/>
    </source>
</evidence>
<feature type="transmembrane region" description="Helical" evidence="6">
    <location>
        <begin position="71"/>
        <end position="88"/>
    </location>
</feature>
<evidence type="ECO:0000256" key="2">
    <source>
        <dbReference type="ARBA" id="ARBA00022692"/>
    </source>
</evidence>
<dbReference type="RefSeq" id="XP_067176258.1">
    <property type="nucleotide sequence ID" value="XM_067318979.1"/>
</dbReference>
<evidence type="ECO:0000256" key="4">
    <source>
        <dbReference type="ARBA" id="ARBA00023136"/>
    </source>
</evidence>
<dbReference type="GeneID" id="92511491"/>
<dbReference type="Pfam" id="PF04116">
    <property type="entry name" value="FA_hydroxylase"/>
    <property type="match status" value="1"/>
</dbReference>
<feature type="transmembrane region" description="Helical" evidence="6">
    <location>
        <begin position="195"/>
        <end position="213"/>
    </location>
</feature>
<evidence type="ECO:0000256" key="5">
    <source>
        <dbReference type="SAM" id="MobiDB-lite"/>
    </source>
</evidence>
<name>A0A836GD62_9TRYP</name>
<feature type="transmembrane region" description="Helical" evidence="6">
    <location>
        <begin position="26"/>
        <end position="51"/>
    </location>
</feature>
<evidence type="ECO:0000256" key="1">
    <source>
        <dbReference type="ARBA" id="ARBA00004370"/>
    </source>
</evidence>
<sequence>MESLYVNVASFDVEALTPVQRLGVEAAFLGIIFAGFGVYDRVVVPAIAVLVKERIPERAKPLAKLTAKDKLFIGFSKAVTAAFVYHTYHFVRNTQVSRMSPSFLDGPAVVRSLLWLPVHLPALFIIYDFFYTLFHWALHWPPIYPLIHKHHHRQMSPFRGNTDAINDNPVEYVSGEYLHLLALYLLTRITPMGQVHALTAILFIFLGGALASLNHTRVDLRIPYVFNVKAHDYHHRQPRVNFGQYIMLWDWVFGTFQAEGLPSETSTKNRKEAVRQRESDRG</sequence>
<dbReference type="InterPro" id="IPR050307">
    <property type="entry name" value="Sterol_Desaturase_Related"/>
</dbReference>
<feature type="domain" description="Fatty acid hydroxylase" evidence="7">
    <location>
        <begin position="122"/>
        <end position="255"/>
    </location>
</feature>
<evidence type="ECO:0000313" key="9">
    <source>
        <dbReference type="Proteomes" id="UP000673552"/>
    </source>
</evidence>
<keyword evidence="2 6" id="KW-0812">Transmembrane</keyword>
<dbReference type="GO" id="GO:0005506">
    <property type="term" value="F:iron ion binding"/>
    <property type="evidence" value="ECO:0007669"/>
    <property type="project" value="InterPro"/>
</dbReference>
<keyword evidence="3 6" id="KW-1133">Transmembrane helix</keyword>
<organism evidence="8 9">
    <name type="scientific">Leishmania martiniquensis</name>
    <dbReference type="NCBI Taxonomy" id="1580590"/>
    <lineage>
        <taxon>Eukaryota</taxon>
        <taxon>Discoba</taxon>
        <taxon>Euglenozoa</taxon>
        <taxon>Kinetoplastea</taxon>
        <taxon>Metakinetoplastina</taxon>
        <taxon>Trypanosomatida</taxon>
        <taxon>Trypanosomatidae</taxon>
        <taxon>Leishmaniinae</taxon>
        <taxon>Leishmania</taxon>
    </lineage>
</organism>
<dbReference type="Proteomes" id="UP000673552">
    <property type="component" value="Unassembled WGS sequence"/>
</dbReference>
<accession>A0A836GD62</accession>
<keyword evidence="9" id="KW-1185">Reference proteome</keyword>
<dbReference type="GO" id="GO:0008610">
    <property type="term" value="P:lipid biosynthetic process"/>
    <property type="evidence" value="ECO:0007669"/>
    <property type="project" value="InterPro"/>
</dbReference>
<dbReference type="GO" id="GO:0016491">
    <property type="term" value="F:oxidoreductase activity"/>
    <property type="evidence" value="ECO:0007669"/>
    <property type="project" value="InterPro"/>
</dbReference>
<proteinExistence type="predicted"/>
<comment type="caution">
    <text evidence="8">The sequence shown here is derived from an EMBL/GenBank/DDBJ whole genome shotgun (WGS) entry which is preliminary data.</text>
</comment>
<keyword evidence="4 6" id="KW-0472">Membrane</keyword>
<reference evidence="9" key="1">
    <citation type="journal article" date="2021" name="Microbiol. Resour. Announc.">
        <title>LGAAP: Leishmaniinae Genome Assembly and Annotation Pipeline.</title>
        <authorList>
            <person name="Almutairi H."/>
            <person name="Urbaniak M.D."/>
            <person name="Bates M.D."/>
            <person name="Jariyapan N."/>
            <person name="Kwakye-Nuako G."/>
            <person name="Thomaz-Soccol V."/>
            <person name="Al-Salem W.S."/>
            <person name="Dillon R.J."/>
            <person name="Bates P.A."/>
            <person name="Gatherer D."/>
        </authorList>
    </citation>
    <scope>NUCLEOTIDE SEQUENCE [LARGE SCALE GENOMIC DNA]</scope>
</reference>
<reference evidence="9" key="2">
    <citation type="journal article" date="2021" name="Sci. Data">
        <title>Chromosome-scale genome sequencing, assembly and annotation of six genomes from subfamily Leishmaniinae.</title>
        <authorList>
            <person name="Almutairi H."/>
            <person name="Urbaniak M.D."/>
            <person name="Bates M.D."/>
            <person name="Jariyapan N."/>
            <person name="Kwakye-Nuako G."/>
            <person name="Thomaz Soccol V."/>
            <person name="Al-Salem W.S."/>
            <person name="Dillon R.J."/>
            <person name="Bates P.A."/>
            <person name="Gatherer D."/>
        </authorList>
    </citation>
    <scope>NUCLEOTIDE SEQUENCE [LARGE SCALE GENOMIC DNA]</scope>
</reference>
<evidence type="ECO:0000259" key="7">
    <source>
        <dbReference type="Pfam" id="PF04116"/>
    </source>
</evidence>
<dbReference type="OrthoDB" id="408954at2759"/>
<protein>
    <recommendedName>
        <fullName evidence="7">Fatty acid hydroxylase domain-containing protein</fullName>
    </recommendedName>
</protein>